<feature type="domain" description="DUF7703" evidence="2">
    <location>
        <begin position="34"/>
        <end position="275"/>
    </location>
</feature>
<feature type="transmembrane region" description="Helical" evidence="1">
    <location>
        <begin position="35"/>
        <end position="58"/>
    </location>
</feature>
<keyword evidence="1" id="KW-0812">Transmembrane</keyword>
<keyword evidence="1" id="KW-0472">Membrane</keyword>
<dbReference type="EMBL" id="JAWDJX010000017">
    <property type="protein sequence ID" value="KAK3053222.1"/>
    <property type="molecule type" value="Genomic_DNA"/>
</dbReference>
<name>A0AAJ0G8G3_9PEZI</name>
<organism evidence="3 4">
    <name type="scientific">Extremus antarcticus</name>
    <dbReference type="NCBI Taxonomy" id="702011"/>
    <lineage>
        <taxon>Eukaryota</taxon>
        <taxon>Fungi</taxon>
        <taxon>Dikarya</taxon>
        <taxon>Ascomycota</taxon>
        <taxon>Pezizomycotina</taxon>
        <taxon>Dothideomycetes</taxon>
        <taxon>Dothideomycetidae</taxon>
        <taxon>Mycosphaerellales</taxon>
        <taxon>Extremaceae</taxon>
        <taxon>Extremus</taxon>
    </lineage>
</organism>
<protein>
    <recommendedName>
        <fullName evidence="2">DUF7703 domain-containing protein</fullName>
    </recommendedName>
</protein>
<sequence length="376" mass="41471">MSDLSSSTSSSRADWASPGAGITGGYDGNSVSLKIIIVFFAGLAMYNSVELVAIILFTFKKYQGLYFWSLLLSSIGILPYALGFLLKYMSVTTGNARWGAIFLLTIGWYPMITGQALVLWSRLHLLLQGSRGDKIMKYTKWMIIINAIVLHIPTTVLTWGSNGDPGSAATDIFVYGYNIMEKIQMVGFFCQEIVLSSIYIIETARILRESLQPGTRRTLQQLVLINGVIIVMDLGLLGLEAASLYILETLTKGVIYSIKLKLEFAILGKLVKFVGGQAVDDTRKASVGFVPADRNSTSIDNNMNISEFVDLNRVTTDVSYPSQTSDSLPSRRKSARQVGRDFEYEFARFEHLEAVTTLDDEISSSTPSSKAANEHV</sequence>
<comment type="caution">
    <text evidence="3">The sequence shown here is derived from an EMBL/GenBank/DDBJ whole genome shotgun (WGS) entry which is preliminary data.</text>
</comment>
<feature type="transmembrane region" description="Helical" evidence="1">
    <location>
        <begin position="141"/>
        <end position="160"/>
    </location>
</feature>
<dbReference type="Pfam" id="PF24802">
    <property type="entry name" value="DUF7703"/>
    <property type="match status" value="1"/>
</dbReference>
<evidence type="ECO:0000313" key="3">
    <source>
        <dbReference type="EMBL" id="KAK3053222.1"/>
    </source>
</evidence>
<keyword evidence="4" id="KW-1185">Reference proteome</keyword>
<dbReference type="PANTHER" id="PTHR37013">
    <property type="entry name" value="INTEGRAL MEMBRANE PROTEIN (AFU_ORTHOLOGUE AFUA_1G05950)-RELATED"/>
    <property type="match status" value="1"/>
</dbReference>
<feature type="transmembrane region" description="Helical" evidence="1">
    <location>
        <begin position="183"/>
        <end position="201"/>
    </location>
</feature>
<evidence type="ECO:0000256" key="1">
    <source>
        <dbReference type="SAM" id="Phobius"/>
    </source>
</evidence>
<dbReference type="Proteomes" id="UP001271007">
    <property type="component" value="Unassembled WGS sequence"/>
</dbReference>
<dbReference type="PANTHER" id="PTHR37013:SF3">
    <property type="entry name" value="INTEGRAL MEMBRANE PROTEIN (AFU_ORTHOLOGUE AFUA_1G05950)"/>
    <property type="match status" value="1"/>
</dbReference>
<evidence type="ECO:0000259" key="2">
    <source>
        <dbReference type="Pfam" id="PF24802"/>
    </source>
</evidence>
<feature type="transmembrane region" description="Helical" evidence="1">
    <location>
        <begin position="98"/>
        <end position="120"/>
    </location>
</feature>
<evidence type="ECO:0000313" key="4">
    <source>
        <dbReference type="Proteomes" id="UP001271007"/>
    </source>
</evidence>
<reference evidence="3" key="1">
    <citation type="submission" date="2023-04" db="EMBL/GenBank/DDBJ databases">
        <title>Black Yeasts Isolated from many extreme environments.</title>
        <authorList>
            <person name="Coleine C."/>
            <person name="Stajich J.E."/>
            <person name="Selbmann L."/>
        </authorList>
    </citation>
    <scope>NUCLEOTIDE SEQUENCE</scope>
    <source>
        <strain evidence="3">CCFEE 5312</strain>
    </source>
</reference>
<feature type="transmembrane region" description="Helical" evidence="1">
    <location>
        <begin position="65"/>
        <end position="86"/>
    </location>
</feature>
<proteinExistence type="predicted"/>
<dbReference type="InterPro" id="IPR056120">
    <property type="entry name" value="DUF7703"/>
</dbReference>
<feature type="transmembrane region" description="Helical" evidence="1">
    <location>
        <begin position="222"/>
        <end position="247"/>
    </location>
</feature>
<keyword evidence="1" id="KW-1133">Transmembrane helix</keyword>
<dbReference type="AlphaFoldDB" id="A0AAJ0G8G3"/>
<gene>
    <name evidence="3" type="ORF">LTR09_005848</name>
</gene>
<accession>A0AAJ0G8G3</accession>